<proteinExistence type="predicted"/>
<evidence type="ECO:0000256" key="1">
    <source>
        <dbReference type="ARBA" id="ARBA00001974"/>
    </source>
</evidence>
<feature type="domain" description="FAD/NAD(P)-binding" evidence="5">
    <location>
        <begin position="5"/>
        <end position="315"/>
    </location>
</feature>
<dbReference type="Pfam" id="PF02852">
    <property type="entry name" value="Pyr_redox_dim"/>
    <property type="match status" value="1"/>
</dbReference>
<evidence type="ECO:0000256" key="2">
    <source>
        <dbReference type="ARBA" id="ARBA00022630"/>
    </source>
</evidence>
<dbReference type="RefSeq" id="WP_057745686.1">
    <property type="nucleotide sequence ID" value="NZ_BJLU01000002.1"/>
</dbReference>
<feature type="domain" description="Pyridine nucleotide-disulphide oxidoreductase dimerisation" evidence="4">
    <location>
        <begin position="335"/>
        <end position="438"/>
    </location>
</feature>
<dbReference type="Gene3D" id="3.50.50.60">
    <property type="entry name" value="FAD/NAD(P)-binding domain"/>
    <property type="match status" value="2"/>
</dbReference>
<dbReference type="OrthoDB" id="9800167at2"/>
<dbReference type="PRINTS" id="PR00411">
    <property type="entry name" value="PNDRDTASEI"/>
</dbReference>
<dbReference type="SUPFAM" id="SSF55424">
    <property type="entry name" value="FAD/NAD-linked reductases, dimerisation (C-terminal) domain"/>
    <property type="match status" value="1"/>
</dbReference>
<dbReference type="PANTHER" id="PTHR43014:SF5">
    <property type="entry name" value="GLUTATHIONE REDUCTASE (NADPH)"/>
    <property type="match status" value="1"/>
</dbReference>
<comment type="caution">
    <text evidence="6">The sequence shown here is derived from an EMBL/GenBank/DDBJ whole genome shotgun (WGS) entry which is preliminary data.</text>
</comment>
<dbReference type="SUPFAM" id="SSF51905">
    <property type="entry name" value="FAD/NAD(P)-binding domain"/>
    <property type="match status" value="1"/>
</dbReference>
<dbReference type="EMBL" id="JQBM01000002">
    <property type="protein sequence ID" value="KRN46634.1"/>
    <property type="molecule type" value="Genomic_DNA"/>
</dbReference>
<dbReference type="PRINTS" id="PR00368">
    <property type="entry name" value="FADPNR"/>
</dbReference>
<evidence type="ECO:0000256" key="3">
    <source>
        <dbReference type="ARBA" id="ARBA00022827"/>
    </source>
</evidence>
<dbReference type="Pfam" id="PF07992">
    <property type="entry name" value="Pyr_redox_2"/>
    <property type="match status" value="1"/>
</dbReference>
<protein>
    <submittedName>
        <fullName evidence="6">Glutathione reductase</fullName>
    </submittedName>
</protein>
<sequence length="445" mass="48094">MQYDYDVVIIGGGPAGQQVAYGLADDKRILIVENDLWGGTCPNRGCDPKKMLYGVVEAKRQVDVYQQVGLPQAPTIDWTAMLTFAKSYTDGIPSATEAGLRSANIHHNRATVKFLGAHALDLDGEEISADKIVIATGAKAARPDVPGQDLLETSDDFFHQMTQPNKIALIGAGFVAVELANIAVTAGVEVHIFQHNDHMLSGFPRAYSDIVATNLQQKGVIFHWNADVQAIEMEDDLQVVTQDEKVAGFEHVYSAMGRPANVADLDLSAAGIELADHGGVKVNEHLQTTAENVYAVGDVAASPAPKLTPVAGFEGQYVVDVLTGRTTAAIVYPPTPHTVFAGPELSQVGVSLDQAQAAPEQYRVVTQKLGNWYTYNRIQDKTAQVSVITNQNDGVIVGAVVLATDAEELINYFTEMIAEKHTTDDLKKWIPVYPSVASDLSYLYE</sequence>
<evidence type="ECO:0000313" key="6">
    <source>
        <dbReference type="EMBL" id="KRN46634.1"/>
    </source>
</evidence>
<keyword evidence="2" id="KW-0285">Flavoprotein</keyword>
<evidence type="ECO:0000259" key="4">
    <source>
        <dbReference type="Pfam" id="PF02852"/>
    </source>
</evidence>
<name>A0A0R2H9Z9_WEIVI</name>
<dbReference type="InterPro" id="IPR023753">
    <property type="entry name" value="FAD/NAD-binding_dom"/>
</dbReference>
<dbReference type="InterPro" id="IPR016156">
    <property type="entry name" value="FAD/NAD-linked_Rdtase_dimer_sf"/>
</dbReference>
<evidence type="ECO:0000313" key="7">
    <source>
        <dbReference type="Proteomes" id="UP000051992"/>
    </source>
</evidence>
<reference evidence="6 7" key="1">
    <citation type="journal article" date="2015" name="Genome Announc.">
        <title>Expanding the biotechnology potential of lactobacilli through comparative genomics of 213 strains and associated genera.</title>
        <authorList>
            <person name="Sun Z."/>
            <person name="Harris H.M."/>
            <person name="McCann A."/>
            <person name="Guo C."/>
            <person name="Argimon S."/>
            <person name="Zhang W."/>
            <person name="Yang X."/>
            <person name="Jeffery I.B."/>
            <person name="Cooney J.C."/>
            <person name="Kagawa T.F."/>
            <person name="Liu W."/>
            <person name="Song Y."/>
            <person name="Salvetti E."/>
            <person name="Wrobel A."/>
            <person name="Rasinkangas P."/>
            <person name="Parkhill J."/>
            <person name="Rea M.C."/>
            <person name="O'Sullivan O."/>
            <person name="Ritari J."/>
            <person name="Douillard F.P."/>
            <person name="Paul Ross R."/>
            <person name="Yang R."/>
            <person name="Briner A.E."/>
            <person name="Felis G.E."/>
            <person name="de Vos W.M."/>
            <person name="Barrangou R."/>
            <person name="Klaenhammer T.R."/>
            <person name="Caufield P.W."/>
            <person name="Cui Y."/>
            <person name="Zhang H."/>
            <person name="O'Toole P.W."/>
        </authorList>
    </citation>
    <scope>NUCLEOTIDE SEQUENCE [LARGE SCALE GENOMIC DNA]</scope>
    <source>
        <strain evidence="6 7">DSM 20410</strain>
    </source>
</reference>
<dbReference type="GO" id="GO:0016491">
    <property type="term" value="F:oxidoreductase activity"/>
    <property type="evidence" value="ECO:0007669"/>
    <property type="project" value="InterPro"/>
</dbReference>
<gene>
    <name evidence="6" type="ORF">IV50_GL000917</name>
</gene>
<comment type="cofactor">
    <cofactor evidence="1">
        <name>FAD</name>
        <dbReference type="ChEBI" id="CHEBI:57692"/>
    </cofactor>
</comment>
<organism evidence="6 7">
    <name type="scientific">Weissella viridescens</name>
    <name type="common">Lactobacillus viridescens</name>
    <dbReference type="NCBI Taxonomy" id="1629"/>
    <lineage>
        <taxon>Bacteria</taxon>
        <taxon>Bacillati</taxon>
        <taxon>Bacillota</taxon>
        <taxon>Bacilli</taxon>
        <taxon>Lactobacillales</taxon>
        <taxon>Lactobacillaceae</taxon>
        <taxon>Weissella</taxon>
    </lineage>
</organism>
<dbReference type="InterPro" id="IPR036188">
    <property type="entry name" value="FAD/NAD-bd_sf"/>
</dbReference>
<evidence type="ECO:0000259" key="5">
    <source>
        <dbReference type="Pfam" id="PF07992"/>
    </source>
</evidence>
<keyword evidence="7" id="KW-1185">Reference proteome</keyword>
<dbReference type="PATRIC" id="fig|1629.5.peg.925"/>
<dbReference type="Gene3D" id="3.30.390.30">
    <property type="match status" value="1"/>
</dbReference>
<dbReference type="PANTHER" id="PTHR43014">
    <property type="entry name" value="MERCURIC REDUCTASE"/>
    <property type="match status" value="1"/>
</dbReference>
<accession>A0A0R2H9Z9</accession>
<keyword evidence="3" id="KW-0274">FAD</keyword>
<dbReference type="AlphaFoldDB" id="A0A0R2H9Z9"/>
<dbReference type="Proteomes" id="UP000051992">
    <property type="component" value="Unassembled WGS sequence"/>
</dbReference>
<dbReference type="InterPro" id="IPR004099">
    <property type="entry name" value="Pyr_nucl-diS_OxRdtase_dimer"/>
</dbReference>